<comment type="caution">
    <text evidence="2">The sequence shown here is derived from an EMBL/GenBank/DDBJ whole genome shotgun (WGS) entry which is preliminary data.</text>
</comment>
<dbReference type="AlphaFoldDB" id="A0A814RHS8"/>
<evidence type="ECO:0000259" key="1">
    <source>
        <dbReference type="PROSITE" id="PS50181"/>
    </source>
</evidence>
<dbReference type="InterPro" id="IPR032675">
    <property type="entry name" value="LRR_dom_sf"/>
</dbReference>
<evidence type="ECO:0000313" key="2">
    <source>
        <dbReference type="EMBL" id="CAF1133777.1"/>
    </source>
</evidence>
<protein>
    <recommendedName>
        <fullName evidence="1">F-box domain-containing protein</fullName>
    </recommendedName>
</protein>
<reference evidence="2" key="1">
    <citation type="submission" date="2021-02" db="EMBL/GenBank/DDBJ databases">
        <authorList>
            <person name="Nowell W R."/>
        </authorList>
    </citation>
    <scope>NUCLEOTIDE SEQUENCE</scope>
</reference>
<evidence type="ECO:0000313" key="3">
    <source>
        <dbReference type="Proteomes" id="UP000663860"/>
    </source>
</evidence>
<dbReference type="PROSITE" id="PS50181">
    <property type="entry name" value="FBOX"/>
    <property type="match status" value="1"/>
</dbReference>
<dbReference type="EMBL" id="CAJNOE010000303">
    <property type="protein sequence ID" value="CAF1133777.1"/>
    <property type="molecule type" value="Genomic_DNA"/>
</dbReference>
<accession>A0A814RHS8</accession>
<organism evidence="2 3">
    <name type="scientific">Adineta steineri</name>
    <dbReference type="NCBI Taxonomy" id="433720"/>
    <lineage>
        <taxon>Eukaryota</taxon>
        <taxon>Metazoa</taxon>
        <taxon>Spiralia</taxon>
        <taxon>Gnathifera</taxon>
        <taxon>Rotifera</taxon>
        <taxon>Eurotatoria</taxon>
        <taxon>Bdelloidea</taxon>
        <taxon>Adinetida</taxon>
        <taxon>Adinetidae</taxon>
        <taxon>Adineta</taxon>
    </lineage>
</organism>
<dbReference type="Proteomes" id="UP000663860">
    <property type="component" value="Unassembled WGS sequence"/>
</dbReference>
<dbReference type="Gene3D" id="3.80.10.10">
    <property type="entry name" value="Ribonuclease Inhibitor"/>
    <property type="match status" value="2"/>
</dbReference>
<proteinExistence type="predicted"/>
<feature type="domain" description="F-box" evidence="1">
    <location>
        <begin position="10"/>
        <end position="60"/>
    </location>
</feature>
<name>A0A814RHS8_9BILA</name>
<sequence length="1125" mass="132876">MVVINTLLTMMTLESLPNEILIEIFEYLNAFEIFYSFDQLNMRLYSLIRNIPLHLNFEYCRKTIFDQFCTILKLNPIIKERIKSLILSNKDTCGQIDLFLSFFSLEEFSHLRSLTLIQIEKTNVHKLKPMLPFILTLHSFHLIDVFDLKTEENEILSALPLSNLQILSIPSLQSLLTHTNQPLIITHLTIFSCTPEQLSYQLFKYMPLLKYFHTNNIYKSSHPITTDECSIRYYGSNLKQIIIDNCECTYEEFEIFIKLIPNLKSLTISAIDNICIIDAHRWEKLIQSSLHSLNSFQFTFGLFCRGKVRHDIIDKFKEFQNDFWCKQHKWFIEYILDSNSAVIYTIPYISNTYRLTRCTAKDSIKLINNSSVFNNVTNLTMCCEAIADNCYYYFSNIRSLKLESTFINLMHDDDNILKTKHIESLIKIVNLYNLTYLDISSCSIIETYSLLQIFRKASSLSSMTIDPYILSIMFNDNELCNYLKKMIKKLNIHKYGHNSFRNLNEVEQFCKIFSNLEQLICGMNQSDQLLVLLNQSLKLSSIKIFVTSTDNSEDLFAWFTNEAVKTNLIYRINYIQVYTDGPAELYRLNIRLSKLIQNIPYQLNFQNTHKKIFDQLCTTLCSNPEIKHQIYSLYLSNKDTCGQIDHFLTCFSLNDFSNLQSLTLTEINQQNIIKLKLMLPSLTHLSSFHITSHLIDDFEIINTISMANLRTLSIISFHSIQTRLSETFNITNLTIFSCSLENLFYDLFRYFPLLKYLNLRFLSPYNYPLKKTDEILEKYSGIHLKQLSIGLFKYNFDDLKIFIQQIPNLENFIIYTKDNISMLNASKWEKLIHTSLIYLKKFQFKFGCSRQYADKLILNKIHGFQNNFWCKQHHWYTEYSIEKYYIFIYTIPYLSDALKLTLDTKRCSKEEHSDVFNKVKNVSLYDDVINNECEYYFSNIQTLELLMTKGNKNFIDMHYLNRIVNLSNLKHLNISEYGNMLTSSLLIEILKQSSKLTWLTINPKDLMLLLNNDELCIYLNRMIRKLDILKYDYPLFNNRNEMNRFCEVFVNIEQLVCYMMESMDVVFLLNQLKQLSMVNIYLSSVNDREYFMNLLEEESHKLNSIYCIEGIDTKAPKLFMWIGRN</sequence>
<dbReference type="InterPro" id="IPR001810">
    <property type="entry name" value="F-box_dom"/>
</dbReference>
<gene>
    <name evidence="2" type="ORF">IZO911_LOCUS24837</name>
</gene>